<dbReference type="AlphaFoldDB" id="I4EMP4"/>
<comment type="caution">
    <text evidence="2">The sequence shown here is derived from an EMBL/GenBank/DDBJ whole genome shotgun (WGS) entry which is preliminary data.</text>
</comment>
<dbReference type="EMBL" id="CAGS01000589">
    <property type="protein sequence ID" value="CCF85957.1"/>
    <property type="molecule type" value="Genomic_DNA"/>
</dbReference>
<keyword evidence="3" id="KW-1185">Reference proteome</keyword>
<sequence>MEVVTLDGGRKALRFGACKINLHQNGREFAPGARRPEPGTQRLCLIATSPIPAVVDRLRRAGVEIVDGPVSRMGALGRIGSVYLRDPDGNLIEIGRYVSGG</sequence>
<organism evidence="2 3">
    <name type="scientific">Nitrolancea hollandica Lb</name>
    <dbReference type="NCBI Taxonomy" id="1129897"/>
    <lineage>
        <taxon>Bacteria</taxon>
        <taxon>Pseudomonadati</taxon>
        <taxon>Thermomicrobiota</taxon>
        <taxon>Thermomicrobia</taxon>
        <taxon>Sphaerobacterales</taxon>
        <taxon>Sphaerobacterineae</taxon>
        <taxon>Sphaerobacteraceae</taxon>
        <taxon>Nitrolancea</taxon>
    </lineage>
</organism>
<gene>
    <name evidence="2" type="ORF">NITHO_6290002</name>
</gene>
<dbReference type="InterPro" id="IPR004360">
    <property type="entry name" value="Glyas_Fos-R_dOase_dom"/>
</dbReference>
<dbReference type="SUPFAM" id="SSF54593">
    <property type="entry name" value="Glyoxalase/Bleomycin resistance protein/Dihydroxybiphenyl dioxygenase"/>
    <property type="match status" value="1"/>
</dbReference>
<name>I4EMP4_9BACT</name>
<accession>I4EMP4</accession>
<proteinExistence type="predicted"/>
<dbReference type="Gene3D" id="3.10.180.10">
    <property type="entry name" value="2,3-Dihydroxybiphenyl 1,2-Dioxygenase, domain 1"/>
    <property type="match status" value="1"/>
</dbReference>
<dbReference type="OrthoDB" id="9802805at2"/>
<evidence type="ECO:0000259" key="1">
    <source>
        <dbReference type="PROSITE" id="PS51819"/>
    </source>
</evidence>
<dbReference type="RefSeq" id="WP_008481346.1">
    <property type="nucleotide sequence ID" value="NZ_CAGS01000589.1"/>
</dbReference>
<reference evidence="2 3" key="1">
    <citation type="journal article" date="2012" name="ISME J.">
        <title>Nitrification expanded: discovery, physiology and genomics of a nitrite-oxidizing bacterium from the phylum Chloroflexi.</title>
        <authorList>
            <person name="Sorokin D.Y."/>
            <person name="Lucker S."/>
            <person name="Vejmelkova D."/>
            <person name="Kostrikina N.A."/>
            <person name="Kleerebezem R."/>
            <person name="Rijpstra W.I."/>
            <person name="Damste J.S."/>
            <person name="Le Paslier D."/>
            <person name="Muyzer G."/>
            <person name="Wagner M."/>
            <person name="van Loosdrecht M.C."/>
            <person name="Daims H."/>
        </authorList>
    </citation>
    <scope>NUCLEOTIDE SEQUENCE [LARGE SCALE GENOMIC DNA]</scope>
    <source>
        <strain evidence="3">none</strain>
    </source>
</reference>
<evidence type="ECO:0000313" key="3">
    <source>
        <dbReference type="Proteomes" id="UP000004221"/>
    </source>
</evidence>
<dbReference type="PROSITE" id="PS51819">
    <property type="entry name" value="VOC"/>
    <property type="match status" value="1"/>
</dbReference>
<evidence type="ECO:0000313" key="2">
    <source>
        <dbReference type="EMBL" id="CCF85957.1"/>
    </source>
</evidence>
<dbReference type="InterPro" id="IPR037523">
    <property type="entry name" value="VOC_core"/>
</dbReference>
<dbReference type="InterPro" id="IPR029068">
    <property type="entry name" value="Glyas_Bleomycin-R_OHBP_Dase"/>
</dbReference>
<dbReference type="Pfam" id="PF00903">
    <property type="entry name" value="Glyoxalase"/>
    <property type="match status" value="1"/>
</dbReference>
<dbReference type="Proteomes" id="UP000004221">
    <property type="component" value="Unassembled WGS sequence"/>
</dbReference>
<feature type="domain" description="VOC" evidence="1">
    <location>
        <begin position="1"/>
        <end position="97"/>
    </location>
</feature>
<protein>
    <submittedName>
        <fullName evidence="2">Glyoxalase domain-containing protein 5</fullName>
    </submittedName>
</protein>